<proteinExistence type="predicted"/>
<dbReference type="Proteomes" id="UP001443914">
    <property type="component" value="Unassembled WGS sequence"/>
</dbReference>
<evidence type="ECO:0000313" key="8">
    <source>
        <dbReference type="EMBL" id="KAK9715460.1"/>
    </source>
</evidence>
<evidence type="ECO:0000259" key="7">
    <source>
        <dbReference type="PROSITE" id="PS50103"/>
    </source>
</evidence>
<feature type="region of interest" description="Disordered" evidence="6">
    <location>
        <begin position="1"/>
        <end position="30"/>
    </location>
</feature>
<accession>A0AAW1KDV6</accession>
<organism evidence="8 9">
    <name type="scientific">Saponaria officinalis</name>
    <name type="common">Common soapwort</name>
    <name type="synonym">Lychnis saponaria</name>
    <dbReference type="NCBI Taxonomy" id="3572"/>
    <lineage>
        <taxon>Eukaryota</taxon>
        <taxon>Viridiplantae</taxon>
        <taxon>Streptophyta</taxon>
        <taxon>Embryophyta</taxon>
        <taxon>Tracheophyta</taxon>
        <taxon>Spermatophyta</taxon>
        <taxon>Magnoliopsida</taxon>
        <taxon>eudicotyledons</taxon>
        <taxon>Gunneridae</taxon>
        <taxon>Pentapetalae</taxon>
        <taxon>Caryophyllales</taxon>
        <taxon>Caryophyllaceae</taxon>
        <taxon>Caryophylleae</taxon>
        <taxon>Saponaria</taxon>
    </lineage>
</organism>
<evidence type="ECO:0000256" key="5">
    <source>
        <dbReference type="PROSITE-ProRule" id="PRU00723"/>
    </source>
</evidence>
<keyword evidence="2 5" id="KW-0863">Zinc-finger</keyword>
<evidence type="ECO:0000256" key="4">
    <source>
        <dbReference type="ARBA" id="ARBA00023125"/>
    </source>
</evidence>
<comment type="caution">
    <text evidence="8">The sequence shown here is derived from an EMBL/GenBank/DDBJ whole genome shotgun (WGS) entry which is preliminary data.</text>
</comment>
<dbReference type="GO" id="GO:0003677">
    <property type="term" value="F:DNA binding"/>
    <property type="evidence" value="ECO:0007669"/>
    <property type="project" value="UniProtKB-KW"/>
</dbReference>
<keyword evidence="1 5" id="KW-0479">Metal-binding</keyword>
<feature type="region of interest" description="Disordered" evidence="6">
    <location>
        <begin position="329"/>
        <end position="361"/>
    </location>
</feature>
<dbReference type="PANTHER" id="PTHR14493:SF147">
    <property type="entry name" value="ZINC FINGER CCCH DOMAIN-CONTAINING PROTEIN 23"/>
    <property type="match status" value="1"/>
</dbReference>
<feature type="compositionally biased region" description="Gly residues" evidence="6">
    <location>
        <begin position="334"/>
        <end position="347"/>
    </location>
</feature>
<dbReference type="InterPro" id="IPR057444">
    <property type="entry name" value="Znf-CCCH_AtC3H23-like"/>
</dbReference>
<keyword evidence="3 5" id="KW-0862">Zinc</keyword>
<protein>
    <recommendedName>
        <fullName evidence="7">C3H1-type domain-containing protein</fullName>
    </recommendedName>
</protein>
<reference evidence="8" key="1">
    <citation type="submission" date="2024-03" db="EMBL/GenBank/DDBJ databases">
        <title>WGS assembly of Saponaria officinalis var. Norfolk2.</title>
        <authorList>
            <person name="Jenkins J."/>
            <person name="Shu S."/>
            <person name="Grimwood J."/>
            <person name="Barry K."/>
            <person name="Goodstein D."/>
            <person name="Schmutz J."/>
            <person name="Leebens-Mack J."/>
            <person name="Osbourn A."/>
        </authorList>
    </citation>
    <scope>NUCLEOTIDE SEQUENCE [LARGE SCALE GENOMIC DNA]</scope>
    <source>
        <strain evidence="8">JIC</strain>
    </source>
</reference>
<gene>
    <name evidence="8" type="ORF">RND81_06G167000</name>
</gene>
<evidence type="ECO:0000256" key="6">
    <source>
        <dbReference type="SAM" id="MobiDB-lite"/>
    </source>
</evidence>
<keyword evidence="9" id="KW-1185">Reference proteome</keyword>
<dbReference type="EMBL" id="JBDFQZ010000006">
    <property type="protein sequence ID" value="KAK9715460.1"/>
    <property type="molecule type" value="Genomic_DNA"/>
</dbReference>
<evidence type="ECO:0000256" key="1">
    <source>
        <dbReference type="ARBA" id="ARBA00022723"/>
    </source>
</evidence>
<feature type="compositionally biased region" description="Low complexity" evidence="6">
    <location>
        <begin position="19"/>
        <end position="28"/>
    </location>
</feature>
<keyword evidence="4" id="KW-0238">DNA-binding</keyword>
<dbReference type="Gene3D" id="3.30.1370.210">
    <property type="match status" value="1"/>
</dbReference>
<dbReference type="PROSITE" id="PS50103">
    <property type="entry name" value="ZF_C3H1"/>
    <property type="match status" value="1"/>
</dbReference>
<dbReference type="SMART" id="SM00356">
    <property type="entry name" value="ZnF_C3H1"/>
    <property type="match status" value="2"/>
</dbReference>
<evidence type="ECO:0000256" key="2">
    <source>
        <dbReference type="ARBA" id="ARBA00022771"/>
    </source>
</evidence>
<dbReference type="InterPro" id="IPR000571">
    <property type="entry name" value="Znf_CCCH"/>
</dbReference>
<evidence type="ECO:0000256" key="3">
    <source>
        <dbReference type="ARBA" id="ARBA00022833"/>
    </source>
</evidence>
<sequence>MMIGESPWNESLHPTVDIQSPSSSPPQSNGVCHSPTYYDAVLTSLRRYLMSGSGGGGGDEFAGDFSGDADFPLSGDYDDDFFIYDFKVRKCTRARAHDWTECPFAHPGEKARRRDPRKYSYSGAACSDFRRGHCRKGDGCDFAHGVFECWLHPSRFRTQACKDGPGCKRRVCFFAHSPDQLRAGGSGLTSPMSPFSGQGSSCPDDGIWSGTLTSPMSPYSGSSYPEDGLRSGSVAELAASLRSLQLNKVKSMPTPWVSGSPVFGSPRCGGVGLGSPVSRAGFFSLPNTPTRPEKAGFWDSKELVEEDPIMERVESGRELRTRMFEKLSKENPLGGSGSGSGQVGFGSGPDLDLGWVSDLID</sequence>
<dbReference type="GO" id="GO:0008270">
    <property type="term" value="F:zinc ion binding"/>
    <property type="evidence" value="ECO:0007669"/>
    <property type="project" value="UniProtKB-KW"/>
</dbReference>
<evidence type="ECO:0000313" key="9">
    <source>
        <dbReference type="Proteomes" id="UP001443914"/>
    </source>
</evidence>
<feature type="domain" description="C3H1-type" evidence="7">
    <location>
        <begin position="120"/>
        <end position="147"/>
    </location>
</feature>
<feature type="zinc finger region" description="C3H1-type" evidence="5">
    <location>
        <begin position="120"/>
        <end position="147"/>
    </location>
</feature>
<dbReference type="AlphaFoldDB" id="A0AAW1KDV6"/>
<dbReference type="PANTHER" id="PTHR14493">
    <property type="entry name" value="UNKEMPT FAMILY MEMBER"/>
    <property type="match status" value="1"/>
</dbReference>
<dbReference type="InterPro" id="IPR045234">
    <property type="entry name" value="Unkempt-like"/>
</dbReference>
<name>A0AAW1KDV6_SAPOF</name>
<dbReference type="Pfam" id="PF25512">
    <property type="entry name" value="zf-CCCH_AtC3H23"/>
    <property type="match status" value="1"/>
</dbReference>